<dbReference type="Pfam" id="PF13412">
    <property type="entry name" value="HTH_24"/>
    <property type="match status" value="1"/>
</dbReference>
<evidence type="ECO:0000313" key="7">
    <source>
        <dbReference type="Proteomes" id="UP000315252"/>
    </source>
</evidence>
<protein>
    <submittedName>
        <fullName evidence="6">Winged helix-turn-helix transcriptional regulator</fullName>
    </submittedName>
</protein>
<dbReference type="PROSITE" id="PS50956">
    <property type="entry name" value="HTH_ASNC_2"/>
    <property type="match status" value="1"/>
</dbReference>
<dbReference type="Gene3D" id="1.10.10.10">
    <property type="entry name" value="Winged helix-like DNA-binding domain superfamily/Winged helix DNA-binding domain"/>
    <property type="match status" value="1"/>
</dbReference>
<dbReference type="GO" id="GO:0043200">
    <property type="term" value="P:response to amino acid"/>
    <property type="evidence" value="ECO:0007669"/>
    <property type="project" value="TreeGrafter"/>
</dbReference>
<dbReference type="InterPro" id="IPR011991">
    <property type="entry name" value="ArsR-like_HTH"/>
</dbReference>
<dbReference type="FunFam" id="1.10.10.10:FF:000186">
    <property type="entry name" value="AsnC family transcriptional regulator"/>
    <property type="match status" value="1"/>
</dbReference>
<dbReference type="PRINTS" id="PR00033">
    <property type="entry name" value="HTHASNC"/>
</dbReference>
<evidence type="ECO:0000313" key="6">
    <source>
        <dbReference type="EMBL" id="TQV82038.1"/>
    </source>
</evidence>
<evidence type="ECO:0000256" key="1">
    <source>
        <dbReference type="ARBA" id="ARBA00023015"/>
    </source>
</evidence>
<sequence length="162" mass="18255">MDQTIQRSLDRIDRKILATLQDNGRISNVELARAVNLSPTPCLERVRRLETTGYIEGYSARLSAEKLGVGLTVFVQLTLDRTKPDVFDRFREAVADIPEIAECHMVAGGFDYLIKIRTSDMNAYRQMLGDKLAALKSVLNTHSYVVMEEVKNDRNLAVPKQA</sequence>
<dbReference type="GO" id="GO:0005829">
    <property type="term" value="C:cytosol"/>
    <property type="evidence" value="ECO:0007669"/>
    <property type="project" value="TreeGrafter"/>
</dbReference>
<dbReference type="SUPFAM" id="SSF54909">
    <property type="entry name" value="Dimeric alpha+beta barrel"/>
    <property type="match status" value="1"/>
</dbReference>
<dbReference type="InterPro" id="IPR019887">
    <property type="entry name" value="Tscrpt_reg_AsnC/Lrp_C"/>
</dbReference>
<dbReference type="Proteomes" id="UP000315252">
    <property type="component" value="Unassembled WGS sequence"/>
</dbReference>
<evidence type="ECO:0000256" key="2">
    <source>
        <dbReference type="ARBA" id="ARBA00023125"/>
    </source>
</evidence>
<dbReference type="SMART" id="SM00344">
    <property type="entry name" value="HTH_ASNC"/>
    <property type="match status" value="1"/>
</dbReference>
<dbReference type="RefSeq" id="WP_142895669.1">
    <property type="nucleotide sequence ID" value="NZ_ML660053.1"/>
</dbReference>
<organism evidence="6 7">
    <name type="scientific">Denitrobaculum tricleocarpae</name>
    <dbReference type="NCBI Taxonomy" id="2591009"/>
    <lineage>
        <taxon>Bacteria</taxon>
        <taxon>Pseudomonadati</taxon>
        <taxon>Pseudomonadota</taxon>
        <taxon>Alphaproteobacteria</taxon>
        <taxon>Rhodospirillales</taxon>
        <taxon>Rhodospirillaceae</taxon>
        <taxon>Denitrobaculum</taxon>
    </lineage>
</organism>
<dbReference type="OrthoDB" id="9813313at2"/>
<dbReference type="PANTHER" id="PTHR30154">
    <property type="entry name" value="LEUCINE-RESPONSIVE REGULATORY PROTEIN"/>
    <property type="match status" value="1"/>
</dbReference>
<dbReference type="Pfam" id="PF01037">
    <property type="entry name" value="AsnC_trans_reg"/>
    <property type="match status" value="1"/>
</dbReference>
<keyword evidence="4" id="KW-0804">Transcription</keyword>
<evidence type="ECO:0000259" key="5">
    <source>
        <dbReference type="PROSITE" id="PS50956"/>
    </source>
</evidence>
<reference evidence="6 7" key="1">
    <citation type="submission" date="2019-06" db="EMBL/GenBank/DDBJ databases">
        <title>Whole genome sequence for Rhodospirillaceae sp. R148.</title>
        <authorList>
            <person name="Wang G."/>
        </authorList>
    </citation>
    <scope>NUCLEOTIDE SEQUENCE [LARGE SCALE GENOMIC DNA]</scope>
    <source>
        <strain evidence="6 7">R148</strain>
    </source>
</reference>
<keyword evidence="1" id="KW-0805">Transcription regulation</keyword>
<dbReference type="InterPro" id="IPR000485">
    <property type="entry name" value="AsnC-type_HTH_dom"/>
</dbReference>
<dbReference type="SUPFAM" id="SSF46785">
    <property type="entry name" value="Winged helix' DNA-binding domain"/>
    <property type="match status" value="1"/>
</dbReference>
<dbReference type="InterPro" id="IPR019888">
    <property type="entry name" value="Tscrpt_reg_AsnC-like"/>
</dbReference>
<proteinExistence type="predicted"/>
<dbReference type="GO" id="GO:0043565">
    <property type="term" value="F:sequence-specific DNA binding"/>
    <property type="evidence" value="ECO:0007669"/>
    <property type="project" value="InterPro"/>
</dbReference>
<keyword evidence="2" id="KW-0238">DNA-binding</keyword>
<name>A0A545TXT4_9PROT</name>
<dbReference type="InterPro" id="IPR036390">
    <property type="entry name" value="WH_DNA-bd_sf"/>
</dbReference>
<dbReference type="InterPro" id="IPR019885">
    <property type="entry name" value="Tscrpt_reg_HTH_AsnC-type_CS"/>
</dbReference>
<dbReference type="InterPro" id="IPR036388">
    <property type="entry name" value="WH-like_DNA-bd_sf"/>
</dbReference>
<evidence type="ECO:0000256" key="4">
    <source>
        <dbReference type="ARBA" id="ARBA00023163"/>
    </source>
</evidence>
<feature type="domain" description="HTH asnC-type" evidence="5">
    <location>
        <begin position="9"/>
        <end position="70"/>
    </location>
</feature>
<accession>A0A545TXT4</accession>
<dbReference type="InterPro" id="IPR011008">
    <property type="entry name" value="Dimeric_a/b-barrel"/>
</dbReference>
<dbReference type="CDD" id="cd00090">
    <property type="entry name" value="HTH_ARSR"/>
    <property type="match status" value="1"/>
</dbReference>
<dbReference type="PANTHER" id="PTHR30154:SF0">
    <property type="entry name" value="LEUCINE-RESPONSIVE REGULATORY PROTEIN"/>
    <property type="match status" value="1"/>
</dbReference>
<comment type="caution">
    <text evidence="6">The sequence shown here is derived from an EMBL/GenBank/DDBJ whole genome shotgun (WGS) entry which is preliminary data.</text>
</comment>
<keyword evidence="7" id="KW-1185">Reference proteome</keyword>
<gene>
    <name evidence="6" type="ORF">FKG95_07330</name>
</gene>
<dbReference type="PROSITE" id="PS00519">
    <property type="entry name" value="HTH_ASNC_1"/>
    <property type="match status" value="1"/>
</dbReference>
<dbReference type="EMBL" id="VHSH01000002">
    <property type="protein sequence ID" value="TQV82038.1"/>
    <property type="molecule type" value="Genomic_DNA"/>
</dbReference>
<keyword evidence="3" id="KW-0010">Activator</keyword>
<dbReference type="GO" id="GO:0006355">
    <property type="term" value="P:regulation of DNA-templated transcription"/>
    <property type="evidence" value="ECO:0007669"/>
    <property type="project" value="UniProtKB-ARBA"/>
</dbReference>
<evidence type="ECO:0000256" key="3">
    <source>
        <dbReference type="ARBA" id="ARBA00023159"/>
    </source>
</evidence>
<dbReference type="AlphaFoldDB" id="A0A545TXT4"/>
<dbReference type="Gene3D" id="3.30.70.920">
    <property type="match status" value="1"/>
</dbReference>